<dbReference type="CDD" id="cd00093">
    <property type="entry name" value="HTH_XRE"/>
    <property type="match status" value="1"/>
</dbReference>
<dbReference type="SMART" id="SM00530">
    <property type="entry name" value="HTH_XRE"/>
    <property type="match status" value="1"/>
</dbReference>
<sequence>MNIRDEVILKKFGNRLRDLRKERNISQQSLELKAGISKNQIGNIERGEVNVTLITLIAIASVLEISPKEFFDFS</sequence>
<keyword evidence="1" id="KW-0805">Transcription regulation</keyword>
<gene>
    <name evidence="5" type="ORF">SAMN05421813_10926</name>
</gene>
<evidence type="ECO:0000256" key="2">
    <source>
        <dbReference type="ARBA" id="ARBA00023125"/>
    </source>
</evidence>
<keyword evidence="6" id="KW-1185">Reference proteome</keyword>
<feature type="domain" description="HTH cro/C1-type" evidence="4">
    <location>
        <begin position="16"/>
        <end position="70"/>
    </location>
</feature>
<dbReference type="InterPro" id="IPR001387">
    <property type="entry name" value="Cro/C1-type_HTH"/>
</dbReference>
<keyword evidence="2 5" id="KW-0238">DNA-binding</keyword>
<evidence type="ECO:0000256" key="3">
    <source>
        <dbReference type="ARBA" id="ARBA00023163"/>
    </source>
</evidence>
<dbReference type="GO" id="GO:0003677">
    <property type="term" value="F:DNA binding"/>
    <property type="evidence" value="ECO:0007669"/>
    <property type="project" value="UniProtKB-KW"/>
</dbReference>
<accession>A0A1G9S109</accession>
<proteinExistence type="predicted"/>
<organism evidence="5 6">
    <name type="scientific">Daejeonella rubra</name>
    <dbReference type="NCBI Taxonomy" id="990371"/>
    <lineage>
        <taxon>Bacteria</taxon>
        <taxon>Pseudomonadati</taxon>
        <taxon>Bacteroidota</taxon>
        <taxon>Sphingobacteriia</taxon>
        <taxon>Sphingobacteriales</taxon>
        <taxon>Sphingobacteriaceae</taxon>
        <taxon>Daejeonella</taxon>
    </lineage>
</organism>
<dbReference type="GO" id="GO:0003700">
    <property type="term" value="F:DNA-binding transcription factor activity"/>
    <property type="evidence" value="ECO:0007669"/>
    <property type="project" value="TreeGrafter"/>
</dbReference>
<dbReference type="RefSeq" id="WP_221406311.1">
    <property type="nucleotide sequence ID" value="NZ_FNHH01000009.1"/>
</dbReference>
<evidence type="ECO:0000313" key="5">
    <source>
        <dbReference type="EMBL" id="SDM29156.1"/>
    </source>
</evidence>
<keyword evidence="3" id="KW-0804">Transcription</keyword>
<name>A0A1G9S109_9SPHI</name>
<dbReference type="Pfam" id="PF01381">
    <property type="entry name" value="HTH_3"/>
    <property type="match status" value="1"/>
</dbReference>
<protein>
    <submittedName>
        <fullName evidence="5">DNA-binding transcriptional regulator, XRE-family HTH domain</fullName>
    </submittedName>
</protein>
<dbReference type="Proteomes" id="UP000199226">
    <property type="component" value="Unassembled WGS sequence"/>
</dbReference>
<evidence type="ECO:0000259" key="4">
    <source>
        <dbReference type="PROSITE" id="PS50943"/>
    </source>
</evidence>
<dbReference type="PROSITE" id="PS50943">
    <property type="entry name" value="HTH_CROC1"/>
    <property type="match status" value="1"/>
</dbReference>
<dbReference type="AlphaFoldDB" id="A0A1G9S109"/>
<dbReference type="GO" id="GO:0005829">
    <property type="term" value="C:cytosol"/>
    <property type="evidence" value="ECO:0007669"/>
    <property type="project" value="TreeGrafter"/>
</dbReference>
<reference evidence="6" key="1">
    <citation type="submission" date="2016-10" db="EMBL/GenBank/DDBJ databases">
        <authorList>
            <person name="Varghese N."/>
            <person name="Submissions S."/>
        </authorList>
    </citation>
    <scope>NUCLEOTIDE SEQUENCE [LARGE SCALE GENOMIC DNA]</scope>
    <source>
        <strain evidence="6">DSM 24536</strain>
    </source>
</reference>
<evidence type="ECO:0000256" key="1">
    <source>
        <dbReference type="ARBA" id="ARBA00023015"/>
    </source>
</evidence>
<dbReference type="Gene3D" id="1.10.260.40">
    <property type="entry name" value="lambda repressor-like DNA-binding domains"/>
    <property type="match status" value="1"/>
</dbReference>
<evidence type="ECO:0000313" key="6">
    <source>
        <dbReference type="Proteomes" id="UP000199226"/>
    </source>
</evidence>
<dbReference type="PANTHER" id="PTHR46797">
    <property type="entry name" value="HTH-TYPE TRANSCRIPTIONAL REGULATOR"/>
    <property type="match status" value="1"/>
</dbReference>
<dbReference type="SUPFAM" id="SSF47413">
    <property type="entry name" value="lambda repressor-like DNA-binding domains"/>
    <property type="match status" value="1"/>
</dbReference>
<dbReference type="STRING" id="990371.SAMN05421813_10926"/>
<dbReference type="InterPro" id="IPR010982">
    <property type="entry name" value="Lambda_DNA-bd_dom_sf"/>
</dbReference>
<dbReference type="PANTHER" id="PTHR46797:SF23">
    <property type="entry name" value="HTH-TYPE TRANSCRIPTIONAL REGULATOR SUTR"/>
    <property type="match status" value="1"/>
</dbReference>
<dbReference type="InterPro" id="IPR050807">
    <property type="entry name" value="TransReg_Diox_bact_type"/>
</dbReference>
<dbReference type="EMBL" id="FNHH01000009">
    <property type="protein sequence ID" value="SDM29156.1"/>
    <property type="molecule type" value="Genomic_DNA"/>
</dbReference>